<dbReference type="OrthoDB" id="62at2759"/>
<dbReference type="GO" id="GO:0043161">
    <property type="term" value="P:proteasome-mediated ubiquitin-dependent protein catabolic process"/>
    <property type="evidence" value="ECO:0007669"/>
    <property type="project" value="TreeGrafter"/>
</dbReference>
<comment type="similarity">
    <text evidence="1">Belongs to the GID4/VID24 family.</text>
</comment>
<dbReference type="GO" id="GO:0034657">
    <property type="term" value="C:GID complex"/>
    <property type="evidence" value="ECO:0007669"/>
    <property type="project" value="TreeGrafter"/>
</dbReference>
<reference evidence="3 4" key="1">
    <citation type="submission" date="2019-02" db="EMBL/GenBank/DDBJ databases">
        <title>Genome sequencing of the rare red list fungi Hericium alpestre (H. flagellum).</title>
        <authorList>
            <person name="Buettner E."/>
            <person name="Kellner H."/>
        </authorList>
    </citation>
    <scope>NUCLEOTIDE SEQUENCE [LARGE SCALE GENOMIC DNA]</scope>
    <source>
        <strain evidence="3 4">DSM 108284</strain>
    </source>
</reference>
<comment type="caution">
    <text evidence="3">The sequence shown here is derived from an EMBL/GenBank/DDBJ whole genome shotgun (WGS) entry which is preliminary data.</text>
</comment>
<feature type="region of interest" description="Disordered" evidence="2">
    <location>
        <begin position="362"/>
        <end position="420"/>
    </location>
</feature>
<evidence type="ECO:0000256" key="2">
    <source>
        <dbReference type="SAM" id="MobiDB-lite"/>
    </source>
</evidence>
<proteinExistence type="inferred from homology"/>
<dbReference type="GO" id="GO:0006623">
    <property type="term" value="P:protein targeting to vacuole"/>
    <property type="evidence" value="ECO:0007669"/>
    <property type="project" value="TreeGrafter"/>
</dbReference>
<feature type="region of interest" description="Disordered" evidence="2">
    <location>
        <begin position="134"/>
        <end position="184"/>
    </location>
</feature>
<dbReference type="InterPro" id="IPR018618">
    <property type="entry name" value="GID4/10-like"/>
</dbReference>
<feature type="compositionally biased region" description="Low complexity" evidence="2">
    <location>
        <begin position="366"/>
        <end position="376"/>
    </location>
</feature>
<dbReference type="STRING" id="135208.A0A4Y9ZKG6"/>
<dbReference type="Pfam" id="PF09783">
    <property type="entry name" value="Vac_ImportDeg"/>
    <property type="match status" value="1"/>
</dbReference>
<accession>A0A4Y9ZKG6</accession>
<dbReference type="GO" id="GO:0007039">
    <property type="term" value="P:protein catabolic process in the vacuole"/>
    <property type="evidence" value="ECO:0007669"/>
    <property type="project" value="TreeGrafter"/>
</dbReference>
<dbReference type="GO" id="GO:0045721">
    <property type="term" value="P:negative regulation of gluconeogenesis"/>
    <property type="evidence" value="ECO:0007669"/>
    <property type="project" value="TreeGrafter"/>
</dbReference>
<feature type="compositionally biased region" description="Polar residues" evidence="2">
    <location>
        <begin position="150"/>
        <end position="164"/>
    </location>
</feature>
<evidence type="ECO:0000313" key="3">
    <source>
        <dbReference type="EMBL" id="TFY74517.1"/>
    </source>
</evidence>
<evidence type="ECO:0000313" key="4">
    <source>
        <dbReference type="Proteomes" id="UP000298061"/>
    </source>
</evidence>
<dbReference type="AlphaFoldDB" id="A0A4Y9ZKG6"/>
<dbReference type="PANTHER" id="PTHR14534:SF3">
    <property type="entry name" value="GID COMPLEX SUBUNIT 4 HOMOLOG"/>
    <property type="match status" value="1"/>
</dbReference>
<dbReference type="GO" id="GO:0005773">
    <property type="term" value="C:vacuole"/>
    <property type="evidence" value="ECO:0007669"/>
    <property type="project" value="GOC"/>
</dbReference>
<dbReference type="Proteomes" id="UP000298061">
    <property type="component" value="Unassembled WGS sequence"/>
</dbReference>
<protein>
    <submittedName>
        <fullName evidence="3">Uncharacterized protein</fullName>
    </submittedName>
</protein>
<dbReference type="PANTHER" id="PTHR14534">
    <property type="entry name" value="VACUOLAR IMPORT AND DEGRADATION PROTEIN 24"/>
    <property type="match status" value="1"/>
</dbReference>
<evidence type="ECO:0000256" key="1">
    <source>
        <dbReference type="ARBA" id="ARBA00061469"/>
    </source>
</evidence>
<gene>
    <name evidence="3" type="ORF">EWM64_g9495</name>
</gene>
<sequence>MPSEHVHLTSQPQQADLPQGQVKLCSRCHCPLSPDVDMPAFYLYDSPDASDAVMTCRGCRDRAPQRAFQLDPERPPYVPPQDALMRRAPTHGINEADHISLIGSFDPSVNENHQMDASTIAYSSSTLARYERGPVVSPLSEPAARPSPPATNSKPTRLTINTTHAPLPVARPSPSSPLISPRTASSSKVAPTHYVSAAPDPFVDITRLRMRSRGHHCLYPGATFQGTQKSGRSSYDVTVSIVDVDFSSSFLCGYLCIRGLTEDWPELTTYFDAEIIGSRYGFLTRNWGANEQEDMVHWARFPAFRHVKSKLKMPHLTVDGDCGAVFMRWKERFLVPDHRVQDIHGASFAGFYYVCVDFNSHPPSPTTSRPTIASRSPIRDEASGELGASPKPEPPRRSRGQSIHDDALARRSSSIGARAGPPVATMSGFYFHQNSEPYQQLSLQHVPERVSTSFEMR</sequence>
<dbReference type="EMBL" id="SFCI01002037">
    <property type="protein sequence ID" value="TFY74517.1"/>
    <property type="molecule type" value="Genomic_DNA"/>
</dbReference>
<name>A0A4Y9ZKG6_9AGAM</name>
<organism evidence="3 4">
    <name type="scientific">Hericium alpestre</name>
    <dbReference type="NCBI Taxonomy" id="135208"/>
    <lineage>
        <taxon>Eukaryota</taxon>
        <taxon>Fungi</taxon>
        <taxon>Dikarya</taxon>
        <taxon>Basidiomycota</taxon>
        <taxon>Agaricomycotina</taxon>
        <taxon>Agaricomycetes</taxon>
        <taxon>Russulales</taxon>
        <taxon>Hericiaceae</taxon>
        <taxon>Hericium</taxon>
    </lineage>
</organism>
<keyword evidence="4" id="KW-1185">Reference proteome</keyword>